<dbReference type="InterPro" id="IPR050492">
    <property type="entry name" value="Bact_metal-bind_prot9"/>
</dbReference>
<dbReference type="PANTHER" id="PTHR42953">
    <property type="entry name" value="HIGH-AFFINITY ZINC UPTAKE SYSTEM PROTEIN ZNUA-RELATED"/>
    <property type="match status" value="1"/>
</dbReference>
<comment type="caution">
    <text evidence="6">The sequence shown here is derived from an EMBL/GenBank/DDBJ whole genome shotgun (WGS) entry which is preliminary data.</text>
</comment>
<comment type="subcellular location">
    <subcellularLocation>
        <location evidence="1">Cell envelope</location>
    </subcellularLocation>
</comment>
<gene>
    <name evidence="6" type="ORF">ENW83_04275</name>
</gene>
<evidence type="ECO:0008006" key="7">
    <source>
        <dbReference type="Google" id="ProtNLM"/>
    </source>
</evidence>
<keyword evidence="4" id="KW-0732">Signal</keyword>
<keyword evidence="5" id="KW-1133">Transmembrane helix</keyword>
<evidence type="ECO:0000256" key="4">
    <source>
        <dbReference type="ARBA" id="ARBA00022729"/>
    </source>
</evidence>
<dbReference type="PANTHER" id="PTHR42953:SF1">
    <property type="entry name" value="METAL-BINDING PROTEIN HI_0362-RELATED"/>
    <property type="match status" value="1"/>
</dbReference>
<dbReference type="EMBL" id="DTLS01000123">
    <property type="protein sequence ID" value="HGZ60404.1"/>
    <property type="molecule type" value="Genomic_DNA"/>
</dbReference>
<feature type="transmembrane region" description="Helical" evidence="5">
    <location>
        <begin position="309"/>
        <end position="330"/>
    </location>
</feature>
<evidence type="ECO:0000256" key="1">
    <source>
        <dbReference type="ARBA" id="ARBA00004196"/>
    </source>
</evidence>
<accession>A0A7J3SLE9</accession>
<protein>
    <recommendedName>
        <fullName evidence="7">ABC transporter substrate-binding protein</fullName>
    </recommendedName>
</protein>
<reference evidence="6" key="1">
    <citation type="journal article" date="2020" name="mSystems">
        <title>Genome- and Community-Level Interaction Insights into Carbon Utilization and Element Cycling Functions of Hydrothermarchaeota in Hydrothermal Sediment.</title>
        <authorList>
            <person name="Zhou Z."/>
            <person name="Liu Y."/>
            <person name="Xu W."/>
            <person name="Pan J."/>
            <person name="Luo Z.H."/>
            <person name="Li M."/>
        </authorList>
    </citation>
    <scope>NUCLEOTIDE SEQUENCE [LARGE SCALE GENOMIC DNA]</scope>
    <source>
        <strain evidence="6">SpSt-885</strain>
    </source>
</reference>
<keyword evidence="2" id="KW-0813">Transport</keyword>
<dbReference type="SUPFAM" id="SSF53807">
    <property type="entry name" value="Helical backbone' metal receptor"/>
    <property type="match status" value="1"/>
</dbReference>
<dbReference type="Gene3D" id="3.40.50.1980">
    <property type="entry name" value="Nitrogenase molybdenum iron protein domain"/>
    <property type="match status" value="1"/>
</dbReference>
<proteinExistence type="predicted"/>
<keyword evidence="5" id="KW-0812">Transmembrane</keyword>
<name>A0A7J3SLE9_9CREN</name>
<keyword evidence="5" id="KW-0472">Membrane</keyword>
<evidence type="ECO:0000256" key="3">
    <source>
        <dbReference type="ARBA" id="ARBA00022723"/>
    </source>
</evidence>
<dbReference type="AlphaFoldDB" id="A0A7J3SLE9"/>
<evidence type="ECO:0000313" key="6">
    <source>
        <dbReference type="EMBL" id="HGZ60404.1"/>
    </source>
</evidence>
<keyword evidence="3" id="KW-0479">Metal-binding</keyword>
<dbReference type="Pfam" id="PF01297">
    <property type="entry name" value="ZnuA"/>
    <property type="match status" value="1"/>
</dbReference>
<organism evidence="6">
    <name type="scientific">Fervidicoccus fontis</name>
    <dbReference type="NCBI Taxonomy" id="683846"/>
    <lineage>
        <taxon>Archaea</taxon>
        <taxon>Thermoproteota</taxon>
        <taxon>Thermoprotei</taxon>
        <taxon>Fervidicoccales</taxon>
        <taxon>Fervidicoccaceae</taxon>
        <taxon>Fervidicoccus</taxon>
    </lineage>
</organism>
<dbReference type="GO" id="GO:0030001">
    <property type="term" value="P:metal ion transport"/>
    <property type="evidence" value="ECO:0007669"/>
    <property type="project" value="InterPro"/>
</dbReference>
<dbReference type="GO" id="GO:0046872">
    <property type="term" value="F:metal ion binding"/>
    <property type="evidence" value="ECO:0007669"/>
    <property type="project" value="UniProtKB-KW"/>
</dbReference>
<sequence length="336" mass="36458">MIRALSVLSLLALMAIAPLSISASAQSGGIITTFPILKGDVEKITNGTIPVESLVKPGVDPHDYQLTPQDVSTLKSASLIVSTLHTYAEEQIDQMIRSGEIKAAYIAIPEIRGIKYDVIPNSGIQNPHMPIYDPNNYLLFVENLTDTLKDLYPNLSQVFESQYQSVKTEINKLIENYGGKFNEVAVGSSPEVQYAVEWTGIKILRFLVLDSDIGVQPQDANLIESYLSNGTAKVVVVLGTYLHGNSSWVPYSQADAWLVGMASKYGARVIYVPTPSGNLSIFDSLHLIAEEISSPSSATNAHLENGSDVSYILAAVLAVVVVIIAVVSYMKGRRRA</sequence>
<evidence type="ECO:0000256" key="2">
    <source>
        <dbReference type="ARBA" id="ARBA00022448"/>
    </source>
</evidence>
<evidence type="ECO:0000256" key="5">
    <source>
        <dbReference type="SAM" id="Phobius"/>
    </source>
</evidence>
<dbReference type="InterPro" id="IPR006127">
    <property type="entry name" value="ZnuA-like"/>
</dbReference>